<dbReference type="AlphaFoldDB" id="A0A0F9RIE9"/>
<accession>A0A0F9RIE9</accession>
<reference evidence="1" key="1">
    <citation type="journal article" date="2015" name="Nature">
        <title>Complex archaea that bridge the gap between prokaryotes and eukaryotes.</title>
        <authorList>
            <person name="Spang A."/>
            <person name="Saw J.H."/>
            <person name="Jorgensen S.L."/>
            <person name="Zaremba-Niedzwiedzka K."/>
            <person name="Martijn J."/>
            <person name="Lind A.E."/>
            <person name="van Eijk R."/>
            <person name="Schleper C."/>
            <person name="Guy L."/>
            <person name="Ettema T.J."/>
        </authorList>
    </citation>
    <scope>NUCLEOTIDE SEQUENCE</scope>
</reference>
<gene>
    <name evidence="1" type="ORF">LCGC14_0641750</name>
</gene>
<comment type="caution">
    <text evidence="1">The sequence shown here is derived from an EMBL/GenBank/DDBJ whole genome shotgun (WGS) entry which is preliminary data.</text>
</comment>
<dbReference type="EMBL" id="LAZR01001163">
    <property type="protein sequence ID" value="KKN49547.1"/>
    <property type="molecule type" value="Genomic_DNA"/>
</dbReference>
<sequence>MIIKRGEIIICRSPEYGLFPMPKINAWIRDTKERMVLFKNGKAIALMKLKEEKNVWERINTGFA</sequence>
<proteinExistence type="predicted"/>
<name>A0A0F9RIE9_9ZZZZ</name>
<evidence type="ECO:0000313" key="1">
    <source>
        <dbReference type="EMBL" id="KKN49547.1"/>
    </source>
</evidence>
<protein>
    <submittedName>
        <fullName evidence="1">Uncharacterized protein</fullName>
    </submittedName>
</protein>
<organism evidence="1">
    <name type="scientific">marine sediment metagenome</name>
    <dbReference type="NCBI Taxonomy" id="412755"/>
    <lineage>
        <taxon>unclassified sequences</taxon>
        <taxon>metagenomes</taxon>
        <taxon>ecological metagenomes</taxon>
    </lineage>
</organism>